<reference evidence="1" key="1">
    <citation type="submission" date="2020-10" db="EMBL/GenBank/DDBJ databases">
        <authorList>
            <person name="Gilroy R."/>
        </authorList>
    </citation>
    <scope>NUCLEOTIDE SEQUENCE</scope>
    <source>
        <strain evidence="1">2478</strain>
    </source>
</reference>
<gene>
    <name evidence="1" type="ORF">IAB80_11390</name>
</gene>
<comment type="caution">
    <text evidence="1">The sequence shown here is derived from an EMBL/GenBank/DDBJ whole genome shotgun (WGS) entry which is preliminary data.</text>
</comment>
<dbReference type="EMBL" id="JADILZ010000111">
    <property type="protein sequence ID" value="MBO8479471.1"/>
    <property type="molecule type" value="Genomic_DNA"/>
</dbReference>
<dbReference type="AlphaFoldDB" id="A0A9D9IWR2"/>
<dbReference type="Proteomes" id="UP000823771">
    <property type="component" value="Unassembled WGS sequence"/>
</dbReference>
<sequence>MDEDRTYFFRPRVGENYSSGFNSLKTLVLGAYHFCWEAHAKSYGCTYYEQCVRAGLSKDYDELCPIYKDRMELYDGYYRISNSNIIEIDSYTEGERCPSYGEFTRFLTGICGRRISNEERVMFWNSVAFYNYIQHFLPEAEDFSYQERKSSLDSDFPAFAKVIEELRPDVIYIWTDAIKDAVESNLENLNGVSFQFCKRETAGSLTVWTAVVSYAGNRKHTDTDAFLNEFALTTKKDRMSAAEAILEAIGLCRNRKSAESIFHRLKYDDDFVTELTNIYQDLSGLNSIFNSLKDNISRLKGEGILYSNFYVPDARPVSGAGPEHLSLWGLSRDVSIDNLPGAMMPDDTLLLWIDEDSRIPMTVLAGVLGNIRHDSIRHLLLLMKASHANDSLYFSPIKNSCLAESIYEVDGSILINLTPDYRETIFLYPGGARPYQKFTHLIPSKYKKNKSPKTWFKTLLKTRMNIHDQTILDDISTLLYNAQDKNILYVETGTDGTGFIRCTDEKSADMAQLVMEIKKKSWSDKYGKSLLKYNDIQRMLNTNIDHIGKRVYDVRQKRKSPRRRLK</sequence>
<organism evidence="1 2">
    <name type="scientific">Candidatus Cryptobacteroides excrementipullorum</name>
    <dbReference type="NCBI Taxonomy" id="2840761"/>
    <lineage>
        <taxon>Bacteria</taxon>
        <taxon>Pseudomonadati</taxon>
        <taxon>Bacteroidota</taxon>
        <taxon>Bacteroidia</taxon>
        <taxon>Bacteroidales</taxon>
        <taxon>Candidatus Cryptobacteroides</taxon>
    </lineage>
</organism>
<evidence type="ECO:0000313" key="1">
    <source>
        <dbReference type="EMBL" id="MBO8479471.1"/>
    </source>
</evidence>
<evidence type="ECO:0000313" key="2">
    <source>
        <dbReference type="Proteomes" id="UP000823771"/>
    </source>
</evidence>
<accession>A0A9D9IWR2</accession>
<reference evidence="1" key="2">
    <citation type="journal article" date="2021" name="PeerJ">
        <title>Extensive microbial diversity within the chicken gut microbiome revealed by metagenomics and culture.</title>
        <authorList>
            <person name="Gilroy R."/>
            <person name="Ravi A."/>
            <person name="Getino M."/>
            <person name="Pursley I."/>
            <person name="Horton D.L."/>
            <person name="Alikhan N.F."/>
            <person name="Baker D."/>
            <person name="Gharbi K."/>
            <person name="Hall N."/>
            <person name="Watson M."/>
            <person name="Adriaenssens E.M."/>
            <person name="Foster-Nyarko E."/>
            <person name="Jarju S."/>
            <person name="Secka A."/>
            <person name="Antonio M."/>
            <person name="Oren A."/>
            <person name="Chaudhuri R.R."/>
            <person name="La Ragione R."/>
            <person name="Hildebrand F."/>
            <person name="Pallen M.J."/>
        </authorList>
    </citation>
    <scope>NUCLEOTIDE SEQUENCE</scope>
    <source>
        <strain evidence="1">2478</strain>
    </source>
</reference>
<protein>
    <submittedName>
        <fullName evidence="1">Uncharacterized protein</fullName>
    </submittedName>
</protein>
<proteinExistence type="predicted"/>
<name>A0A9D9IWR2_9BACT</name>